<feature type="domain" description="Glycosyltransferase subfamily 4-like N-terminal" evidence="4">
    <location>
        <begin position="13"/>
        <end position="104"/>
    </location>
</feature>
<accession>A0A387BKK6</accession>
<evidence type="ECO:0000256" key="1">
    <source>
        <dbReference type="ARBA" id="ARBA00021292"/>
    </source>
</evidence>
<sequence length="420" mass="45497">MRIMVYPHDLGMGGSQLNAIELAARLQTDGHDVVLFGHRGPLVEYAESLGLEFISSPRPHRRPDVGVVAALRREIRARRIDVIHGWEWPPIIEGVLAARGTPAVPFGSVMSMAVAPFIPRDLPLTVGTRQIEAAEREFGRSSVSVLEPPVDTEANAPGVTEAAGFRTGIGARNDELLVVSVSRLARALKLEGLLAAVELFGELGASQAARLVIVGDGEARDQLERAAAAANSRSGREVVTMTGEMADPRAAYSAAEVVLGMGGSALRAVAFGKPLVVQGEHGYWRRLDENSIEDFRWSGWYGIGESGASGPEALRAELLPLLIDERERDRAARFSLANAHAFSLDRAAQELIERYSLAAGTRRPRSSRQAVEAIRCASVFARYQFRDELRKIAHRPAGEDFNAPAKMRAMARPESVVSVS</sequence>
<dbReference type="Pfam" id="PF13692">
    <property type="entry name" value="Glyco_trans_1_4"/>
    <property type="match status" value="1"/>
</dbReference>
<keyword evidence="2" id="KW-0328">Glycosyltransferase</keyword>
<dbReference type="Pfam" id="PF13439">
    <property type="entry name" value="Glyco_transf_4"/>
    <property type="match status" value="1"/>
</dbReference>
<evidence type="ECO:0000256" key="3">
    <source>
        <dbReference type="ARBA" id="ARBA00022679"/>
    </source>
</evidence>
<dbReference type="InterPro" id="IPR028098">
    <property type="entry name" value="Glyco_trans_4-like_N"/>
</dbReference>
<dbReference type="KEGG" id="gry:D7I44_06355"/>
<evidence type="ECO:0000313" key="6">
    <source>
        <dbReference type="Proteomes" id="UP000275069"/>
    </source>
</evidence>
<dbReference type="EMBL" id="CP032624">
    <property type="protein sequence ID" value="AYG03188.1"/>
    <property type="molecule type" value="Genomic_DNA"/>
</dbReference>
<organism evidence="5 6">
    <name type="scientific">Gryllotalpicola protaetiae</name>
    <dbReference type="NCBI Taxonomy" id="2419771"/>
    <lineage>
        <taxon>Bacteria</taxon>
        <taxon>Bacillati</taxon>
        <taxon>Actinomycetota</taxon>
        <taxon>Actinomycetes</taxon>
        <taxon>Micrococcales</taxon>
        <taxon>Microbacteriaceae</taxon>
        <taxon>Gryllotalpicola</taxon>
    </lineage>
</organism>
<dbReference type="PANTHER" id="PTHR45947">
    <property type="entry name" value="SULFOQUINOVOSYL TRANSFERASE SQD2"/>
    <property type="match status" value="1"/>
</dbReference>
<evidence type="ECO:0000259" key="4">
    <source>
        <dbReference type="Pfam" id="PF13439"/>
    </source>
</evidence>
<dbReference type="GO" id="GO:0016757">
    <property type="term" value="F:glycosyltransferase activity"/>
    <property type="evidence" value="ECO:0007669"/>
    <property type="project" value="UniProtKB-KW"/>
</dbReference>
<dbReference type="Proteomes" id="UP000275069">
    <property type="component" value="Chromosome"/>
</dbReference>
<keyword evidence="6" id="KW-1185">Reference proteome</keyword>
<gene>
    <name evidence="5" type="ORF">D7I44_06355</name>
</gene>
<reference evidence="5 6" key="1">
    <citation type="submission" date="2018-09" db="EMBL/GenBank/DDBJ databases">
        <title>Genome sequencing of strain 2DFW10M-5.</title>
        <authorList>
            <person name="Heo J."/>
            <person name="Kim S.-J."/>
            <person name="Kwon S.-W."/>
        </authorList>
    </citation>
    <scope>NUCLEOTIDE SEQUENCE [LARGE SCALE GENOMIC DNA]</scope>
    <source>
        <strain evidence="5 6">2DFW10M-5</strain>
    </source>
</reference>
<name>A0A387BKK6_9MICO</name>
<evidence type="ECO:0000313" key="5">
    <source>
        <dbReference type="EMBL" id="AYG03188.1"/>
    </source>
</evidence>
<dbReference type="Gene3D" id="3.40.50.2000">
    <property type="entry name" value="Glycogen Phosphorylase B"/>
    <property type="match status" value="2"/>
</dbReference>
<keyword evidence="3 5" id="KW-0808">Transferase</keyword>
<dbReference type="GO" id="GO:1901137">
    <property type="term" value="P:carbohydrate derivative biosynthetic process"/>
    <property type="evidence" value="ECO:0007669"/>
    <property type="project" value="UniProtKB-ARBA"/>
</dbReference>
<dbReference type="OrthoDB" id="3861448at2"/>
<evidence type="ECO:0000256" key="2">
    <source>
        <dbReference type="ARBA" id="ARBA00022676"/>
    </source>
</evidence>
<dbReference type="SUPFAM" id="SSF53756">
    <property type="entry name" value="UDP-Glycosyltransferase/glycogen phosphorylase"/>
    <property type="match status" value="1"/>
</dbReference>
<dbReference type="InterPro" id="IPR050194">
    <property type="entry name" value="Glycosyltransferase_grp1"/>
</dbReference>
<proteinExistence type="predicted"/>
<dbReference type="PANTHER" id="PTHR45947:SF3">
    <property type="entry name" value="SULFOQUINOVOSYL TRANSFERASE SQD2"/>
    <property type="match status" value="1"/>
</dbReference>
<dbReference type="AlphaFoldDB" id="A0A387BKK6"/>
<protein>
    <recommendedName>
        <fullName evidence="1">D-inositol 3-phosphate glycosyltransferase</fullName>
    </recommendedName>
</protein>